<evidence type="ECO:0000256" key="4">
    <source>
        <dbReference type="ARBA" id="ARBA00022475"/>
    </source>
</evidence>
<name>A0A4S2H8J9_9PROT</name>
<keyword evidence="7" id="KW-0625">Polysaccharide transport</keyword>
<keyword evidence="4" id="KW-1003">Cell membrane</keyword>
<evidence type="ECO:0000256" key="5">
    <source>
        <dbReference type="ARBA" id="ARBA00022692"/>
    </source>
</evidence>
<keyword evidence="3" id="KW-0813">Transport</keyword>
<keyword evidence="5 9" id="KW-0812">Transmembrane</keyword>
<dbReference type="GO" id="GO:0140359">
    <property type="term" value="F:ABC-type transporter activity"/>
    <property type="evidence" value="ECO:0007669"/>
    <property type="project" value="InterPro"/>
</dbReference>
<feature type="transmembrane region" description="Helical" evidence="9">
    <location>
        <begin position="111"/>
        <end position="134"/>
    </location>
</feature>
<feature type="transmembrane region" description="Helical" evidence="9">
    <location>
        <begin position="33"/>
        <end position="54"/>
    </location>
</feature>
<reference evidence="11 12" key="1">
    <citation type="journal article" date="2013" name="Int. J. Syst. Evol. Microbiol.">
        <title>Marinicauda pacifica gen. nov., sp. nov., a prosthecate alphaproteobacterium of the family Hyphomonadaceae isolated from deep seawater.</title>
        <authorList>
            <person name="Zhang X.Y."/>
            <person name="Li G.W."/>
            <person name="Wang C.S."/>
            <person name="Zhang Y.J."/>
            <person name="Xu X.W."/>
            <person name="Li H."/>
            <person name="Liu A."/>
            <person name="Liu C."/>
            <person name="Xie B.B."/>
            <person name="Qin Q.L."/>
            <person name="Xu Z."/>
            <person name="Chen X.L."/>
            <person name="Zhou B.C."/>
            <person name="Zhang Y.Z."/>
        </authorList>
    </citation>
    <scope>NUCLEOTIDE SEQUENCE [LARGE SCALE GENOMIC DNA]</scope>
    <source>
        <strain evidence="11 12">P-1 km-3</strain>
    </source>
</reference>
<organism evidence="11 12">
    <name type="scientific">Marinicauda pacifica</name>
    <dbReference type="NCBI Taxonomy" id="1133559"/>
    <lineage>
        <taxon>Bacteria</taxon>
        <taxon>Pseudomonadati</taxon>
        <taxon>Pseudomonadota</taxon>
        <taxon>Alphaproteobacteria</taxon>
        <taxon>Maricaulales</taxon>
        <taxon>Maricaulaceae</taxon>
        <taxon>Marinicauda</taxon>
    </lineage>
</organism>
<sequence>MTGLQTIAGGMRRWRFWTFLAWQDIKQRYRGSVIGPFWTVGHLALTIAGIGFLYSGLMNISQDGYFPFLAAGLLFWFLISSTVVDATNAFPQAGSILRQSSVPPIIFPLRIVVRNLIVFGHNMFVFVVVAVIFGTTPDPLPLLFTFPLLLVNLAWLSILVALMSARYRDLGQLISQLMGFFLFVTPIFWVPSAVSGFRSAYVLYNPFAHFLEIVRAPLMGEAPAGISIAVCSALAVIGWAVAVFALIRHQRKVVFWI</sequence>
<feature type="transmembrane region" description="Helical" evidence="9">
    <location>
        <begin position="66"/>
        <end position="90"/>
    </location>
</feature>
<feature type="transmembrane region" description="Helical" evidence="9">
    <location>
        <begin position="177"/>
        <end position="204"/>
    </location>
</feature>
<evidence type="ECO:0000313" key="12">
    <source>
        <dbReference type="Proteomes" id="UP000305451"/>
    </source>
</evidence>
<evidence type="ECO:0000256" key="8">
    <source>
        <dbReference type="ARBA" id="ARBA00023136"/>
    </source>
</evidence>
<dbReference type="GO" id="GO:0015774">
    <property type="term" value="P:polysaccharide transport"/>
    <property type="evidence" value="ECO:0007669"/>
    <property type="project" value="UniProtKB-KW"/>
</dbReference>
<evidence type="ECO:0000256" key="9">
    <source>
        <dbReference type="SAM" id="Phobius"/>
    </source>
</evidence>
<evidence type="ECO:0000313" key="11">
    <source>
        <dbReference type="EMBL" id="TGY92106.1"/>
    </source>
</evidence>
<keyword evidence="7" id="KW-0762">Sugar transport</keyword>
<dbReference type="Proteomes" id="UP000305451">
    <property type="component" value="Unassembled WGS sequence"/>
</dbReference>
<comment type="subcellular location">
    <subcellularLocation>
        <location evidence="1">Cell membrane</location>
        <topology evidence="1">Multi-pass membrane protein</topology>
    </subcellularLocation>
</comment>
<dbReference type="OrthoDB" id="9796017at2"/>
<protein>
    <submittedName>
        <fullName evidence="11">ABC transporter permease</fullName>
    </submittedName>
</protein>
<dbReference type="PANTHER" id="PTHR30413">
    <property type="entry name" value="INNER MEMBRANE TRANSPORT PERMEASE"/>
    <property type="match status" value="1"/>
</dbReference>
<dbReference type="Pfam" id="PF01061">
    <property type="entry name" value="ABC2_membrane"/>
    <property type="match status" value="1"/>
</dbReference>
<evidence type="ECO:0000256" key="3">
    <source>
        <dbReference type="ARBA" id="ARBA00022448"/>
    </source>
</evidence>
<dbReference type="GO" id="GO:0005886">
    <property type="term" value="C:plasma membrane"/>
    <property type="evidence" value="ECO:0007669"/>
    <property type="project" value="UniProtKB-SubCell"/>
</dbReference>
<dbReference type="PANTHER" id="PTHR30413:SF10">
    <property type="entry name" value="CAPSULE POLYSACCHARIDE EXPORT INNER-MEMBRANE PROTEIN CTRC"/>
    <property type="match status" value="1"/>
</dbReference>
<dbReference type="GO" id="GO:0015920">
    <property type="term" value="P:lipopolysaccharide transport"/>
    <property type="evidence" value="ECO:0007669"/>
    <property type="project" value="TreeGrafter"/>
</dbReference>
<accession>A0A4S2H8J9</accession>
<comment type="caution">
    <text evidence="11">The sequence shown here is derived from an EMBL/GenBank/DDBJ whole genome shotgun (WGS) entry which is preliminary data.</text>
</comment>
<feature type="domain" description="ABC-2 type transporter transmembrane" evidence="10">
    <location>
        <begin position="19"/>
        <end position="216"/>
    </location>
</feature>
<feature type="transmembrane region" description="Helical" evidence="9">
    <location>
        <begin position="140"/>
        <end position="165"/>
    </location>
</feature>
<evidence type="ECO:0000256" key="7">
    <source>
        <dbReference type="ARBA" id="ARBA00023047"/>
    </source>
</evidence>
<proteinExistence type="inferred from homology"/>
<dbReference type="RefSeq" id="WP_135945239.1">
    <property type="nucleotide sequence ID" value="NZ_BMEI01000003.1"/>
</dbReference>
<gene>
    <name evidence="11" type="ORF">E5162_10585</name>
</gene>
<evidence type="ECO:0000259" key="10">
    <source>
        <dbReference type="Pfam" id="PF01061"/>
    </source>
</evidence>
<keyword evidence="12" id="KW-1185">Reference proteome</keyword>
<dbReference type="EMBL" id="SRXV01000003">
    <property type="protein sequence ID" value="TGY92106.1"/>
    <property type="molecule type" value="Genomic_DNA"/>
</dbReference>
<evidence type="ECO:0000256" key="2">
    <source>
        <dbReference type="ARBA" id="ARBA00007783"/>
    </source>
</evidence>
<keyword evidence="8 9" id="KW-0472">Membrane</keyword>
<keyword evidence="6 9" id="KW-1133">Transmembrane helix</keyword>
<comment type="similarity">
    <text evidence="2">Belongs to the ABC-2 integral membrane protein family.</text>
</comment>
<dbReference type="AlphaFoldDB" id="A0A4S2H8J9"/>
<dbReference type="InterPro" id="IPR013525">
    <property type="entry name" value="ABC2_TM"/>
</dbReference>
<evidence type="ECO:0000256" key="1">
    <source>
        <dbReference type="ARBA" id="ARBA00004651"/>
    </source>
</evidence>
<feature type="transmembrane region" description="Helical" evidence="9">
    <location>
        <begin position="224"/>
        <end position="247"/>
    </location>
</feature>
<evidence type="ECO:0000256" key="6">
    <source>
        <dbReference type="ARBA" id="ARBA00022989"/>
    </source>
</evidence>